<dbReference type="GO" id="GO:0009263">
    <property type="term" value="P:deoxyribonucleotide biosynthetic process"/>
    <property type="evidence" value="ECO:0007669"/>
    <property type="project" value="UniProtKB-KW"/>
</dbReference>
<dbReference type="RefSeq" id="XP_035458091.1">
    <property type="nucleotide sequence ID" value="XM_035602198.2"/>
</dbReference>
<evidence type="ECO:0000259" key="12">
    <source>
        <dbReference type="PROSITE" id="PS51161"/>
    </source>
</evidence>
<dbReference type="Pfam" id="PF00317">
    <property type="entry name" value="Ribonuc_red_lgN"/>
    <property type="match status" value="1"/>
</dbReference>
<evidence type="ECO:0000256" key="5">
    <source>
        <dbReference type="ARBA" id="ARBA00023002"/>
    </source>
</evidence>
<dbReference type="InterPro" id="IPR000788">
    <property type="entry name" value="RNR_lg_C"/>
</dbReference>
<dbReference type="PROSITE" id="PS00089">
    <property type="entry name" value="RIBORED_LARGE"/>
    <property type="match status" value="1"/>
</dbReference>
<dbReference type="FunFam" id="3.20.70.20:FF:000001">
    <property type="entry name" value="Ribonucleoside-diphosphate reductase"/>
    <property type="match status" value="1"/>
</dbReference>
<keyword evidence="3 10" id="KW-0547">Nucleotide-binding</keyword>
<keyword evidence="5 11" id="KW-0560">Oxidoreductase</keyword>
<dbReference type="Pfam" id="PF03477">
    <property type="entry name" value="ATP-cone"/>
    <property type="match status" value="1"/>
</dbReference>
<dbReference type="NCBIfam" id="TIGR02506">
    <property type="entry name" value="NrdE_NrdA"/>
    <property type="match status" value="1"/>
</dbReference>
<evidence type="ECO:0000256" key="1">
    <source>
        <dbReference type="ARBA" id="ARBA00010406"/>
    </source>
</evidence>
<sequence>MVNKAKLVVLKRGGRQEEVHIDKITSRIKKLCYGLNMDFVDPVSITLKVINGIYSGVTTVELDNLAAETAATMTTDHPDYALLAARLAISNLHKETKKHFSDVITDLYNIINPHTKKRTPMISDFHYNVIMQNKERLDSAIVYDRDFKYNYFGFKTLERSYLLKINNKVAERPQHMLMRVSIGIHGEDIDAAINTYNLLSEKYFTHASPTLFSAATPRPQLSSCFLIAMKDDSIEGIYDTLKQCALISKSAGGIGLHVHCIRSKGTYIAGTNGVSNGLVPMLRVYNNTARYVDQGGNKRPGAFAIYLEPWHADIFEFLDLKKNTGKEEVRARELFYALWIPDLFMKRVETNQNWSIMCPHECPGLSDCWGEEFEALYEKYESEGRFVKQVRAQILWKAIIEAQVETGTPYMLYKDSCNRKSNQKNLGTIKCSNLCTEIVEYTSSDEVAVCNLASIALNMFVNDNKTYNFMKLKEVTKTITQNLNKIIDVNYYPVPEAKKSNMRHRPIGIGVQGLADAFVLMRIPYESEAAIKLNQQIFETIYYGALEASCELAEKYGVYETYEGSPASQGILQYDMWNKVPTDLWDWASLKEKIAKHGLRNSLLLAPMPTASTAQILGNNESFEPFTSNIYQRRVLSGEFQVVNHHLLHDLTVADLWDEDMKNLIIHNNGSIQNIESIPKEIRDLYKTVWEISVKTTIQMAADRGAFIDQSQSFNIHVAEPNYGKLTSIHFYAWKMGLKTGMYYLRTKPAANAIQFTVDKTKVKGKVTNGKVETNGKSDVDDANMAAITCSLQNRDECMSCGS</sequence>
<evidence type="ECO:0000256" key="8">
    <source>
        <dbReference type="ARBA" id="ARBA00024942"/>
    </source>
</evidence>
<feature type="domain" description="ATP-cone" evidence="12">
    <location>
        <begin position="7"/>
        <end position="98"/>
    </location>
</feature>
<organism evidence="13 14">
    <name type="scientific">Spodoptera frugiperda</name>
    <name type="common">Fall armyworm</name>
    <dbReference type="NCBI Taxonomy" id="7108"/>
    <lineage>
        <taxon>Eukaryota</taxon>
        <taxon>Metazoa</taxon>
        <taxon>Ecdysozoa</taxon>
        <taxon>Arthropoda</taxon>
        <taxon>Hexapoda</taxon>
        <taxon>Insecta</taxon>
        <taxon>Pterygota</taxon>
        <taxon>Neoptera</taxon>
        <taxon>Endopterygota</taxon>
        <taxon>Lepidoptera</taxon>
        <taxon>Glossata</taxon>
        <taxon>Ditrysia</taxon>
        <taxon>Noctuoidea</taxon>
        <taxon>Noctuidae</taxon>
        <taxon>Amphipyrinae</taxon>
        <taxon>Spodoptera</taxon>
    </lineage>
</organism>
<evidence type="ECO:0000256" key="9">
    <source>
        <dbReference type="ARBA" id="ARBA00047754"/>
    </source>
</evidence>
<dbReference type="CTD" id="34392"/>
<comment type="similarity">
    <text evidence="1 11">Belongs to the ribonucleoside diphosphate reductase large chain family.</text>
</comment>
<dbReference type="PANTHER" id="PTHR11573">
    <property type="entry name" value="RIBONUCLEOSIDE-DIPHOSPHATE REDUCTASE LARGE CHAIN"/>
    <property type="match status" value="1"/>
</dbReference>
<comment type="catalytic activity">
    <reaction evidence="9 11">
        <text>a 2'-deoxyribonucleoside 5'-diphosphate + [thioredoxin]-disulfide + H2O = a ribonucleoside 5'-diphosphate + [thioredoxin]-dithiol</text>
        <dbReference type="Rhea" id="RHEA:23252"/>
        <dbReference type="Rhea" id="RHEA-COMP:10698"/>
        <dbReference type="Rhea" id="RHEA-COMP:10700"/>
        <dbReference type="ChEBI" id="CHEBI:15377"/>
        <dbReference type="ChEBI" id="CHEBI:29950"/>
        <dbReference type="ChEBI" id="CHEBI:50058"/>
        <dbReference type="ChEBI" id="CHEBI:57930"/>
        <dbReference type="ChEBI" id="CHEBI:73316"/>
        <dbReference type="EC" id="1.17.4.1"/>
    </reaction>
</comment>
<dbReference type="GeneID" id="118281586"/>
<keyword evidence="7" id="KW-1015">Disulfide bond</keyword>
<dbReference type="AlphaFoldDB" id="A0A9R0DJZ0"/>
<reference evidence="14" key="1">
    <citation type="submission" date="2025-08" db="UniProtKB">
        <authorList>
            <consortium name="RefSeq"/>
        </authorList>
    </citation>
    <scope>IDENTIFICATION</scope>
    <source>
        <tissue evidence="14">Whole larval tissue</tissue>
    </source>
</reference>
<evidence type="ECO:0000256" key="3">
    <source>
        <dbReference type="ARBA" id="ARBA00022741"/>
    </source>
</evidence>
<name>A0A9R0DJZ0_SPOFR</name>
<evidence type="ECO:0000256" key="11">
    <source>
        <dbReference type="RuleBase" id="RU003410"/>
    </source>
</evidence>
<dbReference type="PROSITE" id="PS51161">
    <property type="entry name" value="ATP_CONE"/>
    <property type="match status" value="1"/>
</dbReference>
<dbReference type="EC" id="1.17.4.1" evidence="11"/>
<dbReference type="InterPro" id="IPR039718">
    <property type="entry name" value="Rrm1"/>
</dbReference>
<evidence type="ECO:0000313" key="13">
    <source>
        <dbReference type="Proteomes" id="UP000829999"/>
    </source>
</evidence>
<dbReference type="SUPFAM" id="SSF48168">
    <property type="entry name" value="R1 subunit of ribonucleotide reductase, N-terminal domain"/>
    <property type="match status" value="1"/>
</dbReference>
<dbReference type="Gene3D" id="3.20.70.20">
    <property type="match status" value="1"/>
</dbReference>
<evidence type="ECO:0000256" key="10">
    <source>
        <dbReference type="PROSITE-ProRule" id="PRU00492"/>
    </source>
</evidence>
<evidence type="ECO:0000256" key="6">
    <source>
        <dbReference type="ARBA" id="ARBA00023116"/>
    </source>
</evidence>
<evidence type="ECO:0000256" key="2">
    <source>
        <dbReference type="ARBA" id="ARBA00022533"/>
    </source>
</evidence>
<dbReference type="OrthoDB" id="3000483at2759"/>
<protein>
    <recommendedName>
        <fullName evidence="11">Ribonucleoside-diphosphate reductase</fullName>
        <ecNumber evidence="11">1.17.4.1</ecNumber>
    </recommendedName>
</protein>
<dbReference type="InterPro" id="IPR013346">
    <property type="entry name" value="NrdE_NrdA_C"/>
</dbReference>
<dbReference type="PANTHER" id="PTHR11573:SF6">
    <property type="entry name" value="RIBONUCLEOSIDE-DIPHOSPHATE REDUCTASE LARGE SUBUNIT"/>
    <property type="match status" value="1"/>
</dbReference>
<dbReference type="GO" id="GO:0005524">
    <property type="term" value="F:ATP binding"/>
    <property type="evidence" value="ECO:0007669"/>
    <property type="project" value="UniProtKB-UniRule"/>
</dbReference>
<dbReference type="CDD" id="cd01679">
    <property type="entry name" value="RNR_I"/>
    <property type="match status" value="1"/>
</dbReference>
<proteinExistence type="inferred from homology"/>
<comment type="function">
    <text evidence="8 11">Provides the precursors necessary for DNA synthesis. Catalyzes the biosynthesis of deoxyribonucleotides from the corresponding ribonucleotides.</text>
</comment>
<dbReference type="InterPro" id="IPR013509">
    <property type="entry name" value="RNR_lsu_N"/>
</dbReference>
<keyword evidence="2" id="KW-0021">Allosteric enzyme</keyword>
<keyword evidence="4 10" id="KW-0067">ATP-binding</keyword>
<dbReference type="Pfam" id="PF02867">
    <property type="entry name" value="Ribonuc_red_lgC"/>
    <property type="match status" value="1"/>
</dbReference>
<dbReference type="PRINTS" id="PR01183">
    <property type="entry name" value="RIBORDTASEM1"/>
</dbReference>
<dbReference type="InterPro" id="IPR008926">
    <property type="entry name" value="RNR_R1-su_N"/>
</dbReference>
<dbReference type="Proteomes" id="UP000829999">
    <property type="component" value="Chromosome 28"/>
</dbReference>
<dbReference type="SUPFAM" id="SSF51998">
    <property type="entry name" value="PFL-like glycyl radical enzymes"/>
    <property type="match status" value="1"/>
</dbReference>
<gene>
    <name evidence="14" type="primary">LOC118281586</name>
</gene>
<keyword evidence="13" id="KW-1185">Reference proteome</keyword>
<keyword evidence="6 11" id="KW-0215">Deoxyribonucleotide synthesis</keyword>
<dbReference type="GO" id="GO:0004748">
    <property type="term" value="F:ribonucleoside-diphosphate reductase activity, thioredoxin disulfide as acceptor"/>
    <property type="evidence" value="ECO:0007669"/>
    <property type="project" value="UniProtKB-EC"/>
</dbReference>
<accession>A0A9R0DJZ0</accession>
<dbReference type="InterPro" id="IPR005144">
    <property type="entry name" value="ATP-cone_dom"/>
</dbReference>
<dbReference type="GO" id="GO:0005971">
    <property type="term" value="C:ribonucleoside-diphosphate reductase complex"/>
    <property type="evidence" value="ECO:0007669"/>
    <property type="project" value="TreeGrafter"/>
</dbReference>
<evidence type="ECO:0000313" key="14">
    <source>
        <dbReference type="RefSeq" id="XP_035458091.1"/>
    </source>
</evidence>
<evidence type="ECO:0000256" key="4">
    <source>
        <dbReference type="ARBA" id="ARBA00022840"/>
    </source>
</evidence>
<evidence type="ECO:0000256" key="7">
    <source>
        <dbReference type="ARBA" id="ARBA00023157"/>
    </source>
</evidence>